<feature type="region of interest" description="Disordered" evidence="1">
    <location>
        <begin position="1"/>
        <end position="39"/>
    </location>
</feature>
<proteinExistence type="predicted"/>
<sequence>AACSVMSPSRPEGFLFLDTEEDQRTDPQITPRSNSLQHSLSVEDQHHMLDPECCSYNWLGSVSPSGWMFSQGPLRGLSGASQGPCRPLATSSTSSTTRIALPP</sequence>
<gene>
    <name evidence="2" type="ORF">NHX12_033153</name>
</gene>
<feature type="non-terminal residue" evidence="2">
    <location>
        <position position="103"/>
    </location>
</feature>
<evidence type="ECO:0000313" key="2">
    <source>
        <dbReference type="EMBL" id="KAJ3599190.1"/>
    </source>
</evidence>
<dbReference type="Proteomes" id="UP001148018">
    <property type="component" value="Unassembled WGS sequence"/>
</dbReference>
<feature type="region of interest" description="Disordered" evidence="1">
    <location>
        <begin position="76"/>
        <end position="103"/>
    </location>
</feature>
<accession>A0A9Q0E244</accession>
<dbReference type="EMBL" id="JANIIK010000048">
    <property type="protein sequence ID" value="KAJ3599190.1"/>
    <property type="molecule type" value="Genomic_DNA"/>
</dbReference>
<protein>
    <submittedName>
        <fullName evidence="2">Uncharacterized protein</fullName>
    </submittedName>
</protein>
<reference evidence="2" key="1">
    <citation type="submission" date="2022-07" db="EMBL/GenBank/DDBJ databases">
        <title>Chromosome-level genome of Muraenolepis orangiensis.</title>
        <authorList>
            <person name="Kim J."/>
        </authorList>
    </citation>
    <scope>NUCLEOTIDE SEQUENCE</scope>
    <source>
        <strain evidence="2">KU_S4_2022</strain>
        <tissue evidence="2">Muscle</tissue>
    </source>
</reference>
<name>A0A9Q0E244_9TELE</name>
<feature type="non-terminal residue" evidence="2">
    <location>
        <position position="1"/>
    </location>
</feature>
<dbReference type="AlphaFoldDB" id="A0A9Q0E244"/>
<organism evidence="2 3">
    <name type="scientific">Muraenolepis orangiensis</name>
    <name type="common">Patagonian moray cod</name>
    <dbReference type="NCBI Taxonomy" id="630683"/>
    <lineage>
        <taxon>Eukaryota</taxon>
        <taxon>Metazoa</taxon>
        <taxon>Chordata</taxon>
        <taxon>Craniata</taxon>
        <taxon>Vertebrata</taxon>
        <taxon>Euteleostomi</taxon>
        <taxon>Actinopterygii</taxon>
        <taxon>Neopterygii</taxon>
        <taxon>Teleostei</taxon>
        <taxon>Neoteleostei</taxon>
        <taxon>Acanthomorphata</taxon>
        <taxon>Zeiogadaria</taxon>
        <taxon>Gadariae</taxon>
        <taxon>Gadiformes</taxon>
        <taxon>Muraenolepidoidei</taxon>
        <taxon>Muraenolepididae</taxon>
        <taxon>Muraenolepis</taxon>
    </lineage>
</organism>
<evidence type="ECO:0000256" key="1">
    <source>
        <dbReference type="SAM" id="MobiDB-lite"/>
    </source>
</evidence>
<evidence type="ECO:0000313" key="3">
    <source>
        <dbReference type="Proteomes" id="UP001148018"/>
    </source>
</evidence>
<comment type="caution">
    <text evidence="2">The sequence shown here is derived from an EMBL/GenBank/DDBJ whole genome shotgun (WGS) entry which is preliminary data.</text>
</comment>
<feature type="compositionally biased region" description="Polar residues" evidence="1">
    <location>
        <begin position="26"/>
        <end position="39"/>
    </location>
</feature>
<keyword evidence="3" id="KW-1185">Reference proteome</keyword>